<dbReference type="Proteomes" id="UP000658258">
    <property type="component" value="Unassembled WGS sequence"/>
</dbReference>
<sequence length="528" mass="60801">MLTCWLGLATTGFAQADSLPDDFANPYEVIYNHLNYLQEDNYLPAQSAKSLYRGSRTQKEINNLAIELKQILDGSGNLVRMEDLPKAANYYDSLLKRNRYVITDDFPELYVQKYGDRWLFSEYSVDQIDRLHKQVYPFGTDKLLNILPNLGTTKYLGLHLWQYLGILILLTIGFLVHLIFTVVLRKILFGLLHKYGKIDLANQFLNPVVKPFSLMIIAYLAKILVPVLQLPPFAATNIILLVHALVPLFAAMFFYRLVDILGHYLKRMAERSENTLDDQLVPLVTKVLKVFVVIVGFVAVLRGFKFDIWPILTGLSIGGLAFALAAQDTLKNFFGSLMIFIDRPFQIGDWVTSGDIDGTVEEVGFRSTRVRTFRDSVMYVPNSIISNSMVDNHGKRQYRRFYTRLSITYDTPARLIEVFVKGVEEIVKQHPHTRKDYYNIFLNEYAGSALEVMVYIFFKVPDWNSELRCRQEIMLEVNKLAEHLGVRFAFPTQTLMIEQVPGQKSLTPEYKQSKEEMEAELQAFFNKK</sequence>
<name>A0ABQ3I7N1_9BACT</name>
<evidence type="ECO:0000256" key="7">
    <source>
        <dbReference type="SAM" id="Phobius"/>
    </source>
</evidence>
<evidence type="ECO:0000256" key="3">
    <source>
        <dbReference type="ARBA" id="ARBA00022475"/>
    </source>
</evidence>
<dbReference type="Pfam" id="PF00924">
    <property type="entry name" value="MS_channel_2nd"/>
    <property type="match status" value="1"/>
</dbReference>
<evidence type="ECO:0000313" key="11">
    <source>
        <dbReference type="Proteomes" id="UP000658258"/>
    </source>
</evidence>
<evidence type="ECO:0000256" key="4">
    <source>
        <dbReference type="ARBA" id="ARBA00022692"/>
    </source>
</evidence>
<proteinExistence type="inferred from homology"/>
<dbReference type="InterPro" id="IPR045042">
    <property type="entry name" value="YnaI-like"/>
</dbReference>
<keyword evidence="6 7" id="KW-0472">Membrane</keyword>
<gene>
    <name evidence="10" type="ORF">GCM10011340_16710</name>
</gene>
<dbReference type="InterPro" id="IPR006685">
    <property type="entry name" value="MscS_channel_2nd"/>
</dbReference>
<dbReference type="Gene3D" id="3.30.70.100">
    <property type="match status" value="1"/>
</dbReference>
<keyword evidence="4 7" id="KW-0812">Transmembrane</keyword>
<evidence type="ECO:0000259" key="9">
    <source>
        <dbReference type="Pfam" id="PF21082"/>
    </source>
</evidence>
<dbReference type="SUPFAM" id="SSF82861">
    <property type="entry name" value="Mechanosensitive channel protein MscS (YggB), transmembrane region"/>
    <property type="match status" value="1"/>
</dbReference>
<dbReference type="RefSeq" id="WP_229838592.1">
    <property type="nucleotide sequence ID" value="NZ_BNAG01000002.1"/>
</dbReference>
<feature type="domain" description="Mechanosensitive ion channel MscS" evidence="8">
    <location>
        <begin position="328"/>
        <end position="393"/>
    </location>
</feature>
<keyword evidence="5 7" id="KW-1133">Transmembrane helix</keyword>
<evidence type="ECO:0000256" key="2">
    <source>
        <dbReference type="ARBA" id="ARBA00008017"/>
    </source>
</evidence>
<comment type="similarity">
    <text evidence="2">Belongs to the MscS (TC 1.A.23) family.</text>
</comment>
<organism evidence="10 11">
    <name type="scientific">Roseivirga thermotolerans</name>
    <dbReference type="NCBI Taxonomy" id="1758176"/>
    <lineage>
        <taxon>Bacteria</taxon>
        <taxon>Pseudomonadati</taxon>
        <taxon>Bacteroidota</taxon>
        <taxon>Cytophagia</taxon>
        <taxon>Cytophagales</taxon>
        <taxon>Roseivirgaceae</taxon>
        <taxon>Roseivirga</taxon>
    </lineage>
</organism>
<feature type="transmembrane region" description="Helical" evidence="7">
    <location>
        <begin position="204"/>
        <end position="225"/>
    </location>
</feature>
<accession>A0ABQ3I7N1</accession>
<dbReference type="SUPFAM" id="SSF82689">
    <property type="entry name" value="Mechanosensitive channel protein MscS (YggB), C-terminal domain"/>
    <property type="match status" value="1"/>
</dbReference>
<dbReference type="InterPro" id="IPR023408">
    <property type="entry name" value="MscS_beta-dom_sf"/>
</dbReference>
<feature type="transmembrane region" description="Helical" evidence="7">
    <location>
        <begin position="160"/>
        <end position="184"/>
    </location>
</feature>
<protein>
    <recommendedName>
        <fullName evidence="12">Mechanosensitive ion channel protein</fullName>
    </recommendedName>
</protein>
<evidence type="ECO:0008006" key="12">
    <source>
        <dbReference type="Google" id="ProtNLM"/>
    </source>
</evidence>
<feature type="transmembrane region" description="Helical" evidence="7">
    <location>
        <begin position="279"/>
        <end position="302"/>
    </location>
</feature>
<dbReference type="Pfam" id="PF21082">
    <property type="entry name" value="MS_channel_3rd"/>
    <property type="match status" value="1"/>
</dbReference>
<evidence type="ECO:0000313" key="10">
    <source>
        <dbReference type="EMBL" id="GHE62213.1"/>
    </source>
</evidence>
<dbReference type="InterPro" id="IPR010920">
    <property type="entry name" value="LSM_dom_sf"/>
</dbReference>
<dbReference type="Gene3D" id="1.10.287.1260">
    <property type="match status" value="1"/>
</dbReference>
<reference evidence="11" key="1">
    <citation type="journal article" date="2019" name="Int. J. Syst. Evol. Microbiol.">
        <title>The Global Catalogue of Microorganisms (GCM) 10K type strain sequencing project: providing services to taxonomists for standard genome sequencing and annotation.</title>
        <authorList>
            <consortium name="The Broad Institute Genomics Platform"/>
            <consortium name="The Broad Institute Genome Sequencing Center for Infectious Disease"/>
            <person name="Wu L."/>
            <person name="Ma J."/>
        </authorList>
    </citation>
    <scope>NUCLEOTIDE SEQUENCE [LARGE SCALE GENOMIC DNA]</scope>
    <source>
        <strain evidence="11">CGMCC 1.15111</strain>
    </source>
</reference>
<dbReference type="PANTHER" id="PTHR43634:SF2">
    <property type="entry name" value="LOW CONDUCTANCE MECHANOSENSITIVE CHANNEL YNAI"/>
    <property type="match status" value="1"/>
</dbReference>
<dbReference type="SUPFAM" id="SSF50182">
    <property type="entry name" value="Sm-like ribonucleoproteins"/>
    <property type="match status" value="1"/>
</dbReference>
<dbReference type="InterPro" id="IPR049278">
    <property type="entry name" value="MS_channel_C"/>
</dbReference>
<dbReference type="EMBL" id="BNAG01000002">
    <property type="protein sequence ID" value="GHE62213.1"/>
    <property type="molecule type" value="Genomic_DNA"/>
</dbReference>
<dbReference type="PANTHER" id="PTHR43634">
    <property type="entry name" value="OW CONDUCTANCE MECHANOSENSITIVE CHANNEL"/>
    <property type="match status" value="1"/>
</dbReference>
<dbReference type="InterPro" id="IPR011066">
    <property type="entry name" value="MscS_channel_C_sf"/>
</dbReference>
<comment type="subcellular location">
    <subcellularLocation>
        <location evidence="1">Cell membrane</location>
        <topology evidence="1">Multi-pass membrane protein</topology>
    </subcellularLocation>
</comment>
<evidence type="ECO:0000256" key="5">
    <source>
        <dbReference type="ARBA" id="ARBA00022989"/>
    </source>
</evidence>
<keyword evidence="11" id="KW-1185">Reference proteome</keyword>
<dbReference type="InterPro" id="IPR011014">
    <property type="entry name" value="MscS_channel_TM-2"/>
</dbReference>
<feature type="domain" description="Mechanosensitive ion channel MscS C-terminal" evidence="9">
    <location>
        <begin position="405"/>
        <end position="485"/>
    </location>
</feature>
<evidence type="ECO:0000256" key="6">
    <source>
        <dbReference type="ARBA" id="ARBA00023136"/>
    </source>
</evidence>
<feature type="transmembrane region" description="Helical" evidence="7">
    <location>
        <begin position="308"/>
        <end position="326"/>
    </location>
</feature>
<comment type="caution">
    <text evidence="10">The sequence shown here is derived from an EMBL/GenBank/DDBJ whole genome shotgun (WGS) entry which is preliminary data.</text>
</comment>
<evidence type="ECO:0000259" key="8">
    <source>
        <dbReference type="Pfam" id="PF00924"/>
    </source>
</evidence>
<feature type="transmembrane region" description="Helical" evidence="7">
    <location>
        <begin position="237"/>
        <end position="258"/>
    </location>
</feature>
<keyword evidence="3" id="KW-1003">Cell membrane</keyword>
<evidence type="ECO:0000256" key="1">
    <source>
        <dbReference type="ARBA" id="ARBA00004651"/>
    </source>
</evidence>
<dbReference type="Gene3D" id="2.30.30.60">
    <property type="match status" value="1"/>
</dbReference>